<dbReference type="PANTHER" id="PTHR12526">
    <property type="entry name" value="GLYCOSYLTRANSFERASE"/>
    <property type="match status" value="1"/>
</dbReference>
<dbReference type="InterPro" id="IPR028098">
    <property type="entry name" value="Glyco_trans_4-like_N"/>
</dbReference>
<evidence type="ECO:0000259" key="3">
    <source>
        <dbReference type="Pfam" id="PF13579"/>
    </source>
</evidence>
<evidence type="ECO:0000313" key="4">
    <source>
        <dbReference type="EMBL" id="KXZ60591.1"/>
    </source>
</evidence>
<dbReference type="Gene3D" id="3.40.50.2000">
    <property type="entry name" value="Glycogen Phosphorylase B"/>
    <property type="match status" value="2"/>
</dbReference>
<dbReference type="STRING" id="36807.Mlaev_01377"/>
<evidence type="ECO:0000313" key="5">
    <source>
        <dbReference type="Proteomes" id="UP000075357"/>
    </source>
</evidence>
<proteinExistence type="predicted"/>
<dbReference type="PATRIC" id="fig|36807.3.peg.1398"/>
<evidence type="ECO:0000256" key="2">
    <source>
        <dbReference type="ARBA" id="ARBA00022679"/>
    </source>
</evidence>
<gene>
    <name evidence="4" type="primary">mshA_2</name>
    <name evidence="4" type="ORF">Mlaev_01377</name>
</gene>
<dbReference type="EMBL" id="LRAD01000030">
    <property type="protein sequence ID" value="KXZ60591.1"/>
    <property type="molecule type" value="Genomic_DNA"/>
</dbReference>
<keyword evidence="1 4" id="KW-0328">Glycosyltransferase</keyword>
<name>A0A150HES0_9MICO</name>
<sequence>MQQRPLRTLVFGLNYPPETTGISPYTGAMAGGLARRGREVRAITAHPHYPDWKITSGYGQWSRSEQIDGVSVSRLRHFVPPQPSPLPRALSEVTFGIRQILARWGRPAAIVAVSPALLSSALVRLRSLLTHRSTPFVVWVQDLYGIGISETGQGGGLAARVIQKVEGWLLRSASTVVVIHDRFAERVHDDFAVPRERIAVVRNWTHLPPLPPVDVPAVRAARGWADDEVVVVHTGNMGVKQGLHHVVDAGRLAHDRGAHVRFVLVGNGSQRDELQQRADAQPTTTQFLPPLGNRDFTDILQAADILLVNELPGVAEMAVPSKLTSYFAAGRPVLAATDSTGITAQEVRAADAGLVVSAGDPSALLDGVSALMADRAAADRLGQNGKRYRETVLDETFAIDRFDSLLADLIATAAEKHPA</sequence>
<dbReference type="Proteomes" id="UP000075357">
    <property type="component" value="Unassembled WGS sequence"/>
</dbReference>
<evidence type="ECO:0000256" key="1">
    <source>
        <dbReference type="ARBA" id="ARBA00022676"/>
    </source>
</evidence>
<reference evidence="4 5" key="1">
    <citation type="submission" date="2016-01" db="EMBL/GenBank/DDBJ databases">
        <title>Draft genome sequences of Microbacterium laevaniformans LCDC 91-0039 and the type strain of Microbacterium hominis LCDC 84-209.</title>
        <authorList>
            <person name="Bernier A.-M."/>
            <person name="Bernard K."/>
        </authorList>
    </citation>
    <scope>NUCLEOTIDE SEQUENCE [LARGE SCALE GENOMIC DNA]</scope>
    <source>
        <strain evidence="4 5">LCDC 91-0039</strain>
    </source>
</reference>
<organism evidence="4 5">
    <name type="scientific">Microbacterium laevaniformans</name>
    <dbReference type="NCBI Taxonomy" id="36807"/>
    <lineage>
        <taxon>Bacteria</taxon>
        <taxon>Bacillati</taxon>
        <taxon>Actinomycetota</taxon>
        <taxon>Actinomycetes</taxon>
        <taxon>Micrococcales</taxon>
        <taxon>Microbacteriaceae</taxon>
        <taxon>Microbacterium</taxon>
    </lineage>
</organism>
<dbReference type="Pfam" id="PF13579">
    <property type="entry name" value="Glyco_trans_4_4"/>
    <property type="match status" value="1"/>
</dbReference>
<feature type="domain" description="Glycosyltransferase subfamily 4-like N-terminal" evidence="3">
    <location>
        <begin position="20"/>
        <end position="204"/>
    </location>
</feature>
<dbReference type="AlphaFoldDB" id="A0A150HES0"/>
<keyword evidence="5" id="KW-1185">Reference proteome</keyword>
<dbReference type="CDD" id="cd03794">
    <property type="entry name" value="GT4_WbuB-like"/>
    <property type="match status" value="1"/>
</dbReference>
<protein>
    <submittedName>
        <fullName evidence="4">D-inositol-3-phosphate glycosyltransferase</fullName>
        <ecNumber evidence="4">2.4.1.250</ecNumber>
    </submittedName>
</protein>
<dbReference type="SUPFAM" id="SSF53756">
    <property type="entry name" value="UDP-Glycosyltransferase/glycogen phosphorylase"/>
    <property type="match status" value="1"/>
</dbReference>
<keyword evidence="2 4" id="KW-0808">Transferase</keyword>
<dbReference type="GO" id="GO:0102710">
    <property type="term" value="F:D-inositol-3-phosphate glycosyltransferase activity"/>
    <property type="evidence" value="ECO:0007669"/>
    <property type="project" value="UniProtKB-EC"/>
</dbReference>
<dbReference type="Pfam" id="PF13692">
    <property type="entry name" value="Glyco_trans_1_4"/>
    <property type="match status" value="1"/>
</dbReference>
<comment type="caution">
    <text evidence="4">The sequence shown here is derived from an EMBL/GenBank/DDBJ whole genome shotgun (WGS) entry which is preliminary data.</text>
</comment>
<dbReference type="RefSeq" id="WP_061682859.1">
    <property type="nucleotide sequence ID" value="NZ_LRAD01000030.1"/>
</dbReference>
<dbReference type="EC" id="2.4.1.250" evidence="4"/>
<accession>A0A150HES0</accession>